<evidence type="ECO:0000256" key="4">
    <source>
        <dbReference type="ARBA" id="ARBA00023284"/>
    </source>
</evidence>
<evidence type="ECO:0000256" key="2">
    <source>
        <dbReference type="ARBA" id="ARBA00022982"/>
    </source>
</evidence>
<dbReference type="FunFam" id="3.40.30.10:FF:000001">
    <property type="entry name" value="Thioredoxin"/>
    <property type="match status" value="1"/>
</dbReference>
<dbReference type="PIRSF" id="PIRSF000077">
    <property type="entry name" value="Thioredoxin"/>
    <property type="match status" value="1"/>
</dbReference>
<evidence type="ECO:0000256" key="6">
    <source>
        <dbReference type="PIRSR" id="PIRSR000077-4"/>
    </source>
</evidence>
<feature type="site" description="Contributes to redox potential value" evidence="5">
    <location>
        <position position="30"/>
    </location>
</feature>
<evidence type="ECO:0000256" key="5">
    <source>
        <dbReference type="PIRSR" id="PIRSR000077-1"/>
    </source>
</evidence>
<dbReference type="PANTHER" id="PTHR45663">
    <property type="entry name" value="GEO12009P1"/>
    <property type="match status" value="1"/>
</dbReference>
<feature type="domain" description="Thioredoxin" evidence="7">
    <location>
        <begin position="1"/>
        <end position="104"/>
    </location>
</feature>
<dbReference type="GO" id="GO:0045454">
    <property type="term" value="P:cell redox homeostasis"/>
    <property type="evidence" value="ECO:0007669"/>
    <property type="project" value="TreeGrafter"/>
</dbReference>
<dbReference type="CDD" id="cd02947">
    <property type="entry name" value="TRX_family"/>
    <property type="match status" value="1"/>
</dbReference>
<dbReference type="InterPro" id="IPR036249">
    <property type="entry name" value="Thioredoxin-like_sf"/>
</dbReference>
<dbReference type="InterPro" id="IPR013766">
    <property type="entry name" value="Thioredoxin_domain"/>
</dbReference>
<gene>
    <name evidence="8" type="ORF">AKJ44_00240</name>
</gene>
<proteinExistence type="predicted"/>
<protein>
    <submittedName>
        <fullName evidence="8">Thioredoxin</fullName>
    </submittedName>
</protein>
<evidence type="ECO:0000313" key="9">
    <source>
        <dbReference type="Proteomes" id="UP000070035"/>
    </source>
</evidence>
<sequence length="105" mass="11864">MELTDKNFEEEVLKSELPVFVDFWGSWCPPCKMTEPIVSELEGEYNGKVKIGKLNIDKYPSVASRYAISGVPTFIIVKNGKEVAREIGAKSKKQLRKLIESNVKD</sequence>
<dbReference type="PRINTS" id="PR00421">
    <property type="entry name" value="THIOREDOXIN"/>
</dbReference>
<dbReference type="InterPro" id="IPR005746">
    <property type="entry name" value="Thioredoxin"/>
</dbReference>
<dbReference type="GO" id="GO:0015035">
    <property type="term" value="F:protein-disulfide reductase activity"/>
    <property type="evidence" value="ECO:0007669"/>
    <property type="project" value="InterPro"/>
</dbReference>
<dbReference type="Proteomes" id="UP000070035">
    <property type="component" value="Unassembled WGS sequence"/>
</dbReference>
<keyword evidence="3 6" id="KW-1015">Disulfide bond</keyword>
<dbReference type="Gene3D" id="3.40.30.10">
    <property type="entry name" value="Glutaredoxin"/>
    <property type="match status" value="1"/>
</dbReference>
<organism evidence="8 9">
    <name type="scientific">candidate division MSBL1 archaeon SCGC-AAA261F17</name>
    <dbReference type="NCBI Taxonomy" id="1698274"/>
    <lineage>
        <taxon>Archaea</taxon>
        <taxon>Methanobacteriati</taxon>
        <taxon>Methanobacteriota</taxon>
        <taxon>candidate division MSBL1</taxon>
    </lineage>
</organism>
<keyword evidence="9" id="KW-1185">Reference proteome</keyword>
<accession>A0A133V7Q6</accession>
<dbReference type="Pfam" id="PF00085">
    <property type="entry name" value="Thioredoxin"/>
    <property type="match status" value="1"/>
</dbReference>
<feature type="active site" description="Nucleophile" evidence="5">
    <location>
        <position position="28"/>
    </location>
</feature>
<keyword evidence="4 6" id="KW-0676">Redox-active center</keyword>
<evidence type="ECO:0000256" key="1">
    <source>
        <dbReference type="ARBA" id="ARBA00022448"/>
    </source>
</evidence>
<reference evidence="8 9" key="1">
    <citation type="journal article" date="2016" name="Sci. Rep.">
        <title>Metabolic traits of an uncultured archaeal lineage -MSBL1- from brine pools of the Red Sea.</title>
        <authorList>
            <person name="Mwirichia R."/>
            <person name="Alam I."/>
            <person name="Rashid M."/>
            <person name="Vinu M."/>
            <person name="Ba-Alawi W."/>
            <person name="Anthony Kamau A."/>
            <person name="Kamanda Ngugi D."/>
            <person name="Goker M."/>
            <person name="Klenk H.P."/>
            <person name="Bajic V."/>
            <person name="Stingl U."/>
        </authorList>
    </citation>
    <scope>NUCLEOTIDE SEQUENCE [LARGE SCALE GENOMIC DNA]</scope>
    <source>
        <strain evidence="8">SCGC-AAA261F17</strain>
    </source>
</reference>
<evidence type="ECO:0000259" key="7">
    <source>
        <dbReference type="PROSITE" id="PS51352"/>
    </source>
</evidence>
<feature type="disulfide bond" description="Redox-active" evidence="6">
    <location>
        <begin position="28"/>
        <end position="31"/>
    </location>
</feature>
<name>A0A133V7Q6_9EURY</name>
<dbReference type="PANTHER" id="PTHR45663:SF11">
    <property type="entry name" value="GEO12009P1"/>
    <property type="match status" value="1"/>
</dbReference>
<feature type="active site" description="Nucleophile" evidence="5">
    <location>
        <position position="31"/>
    </location>
</feature>
<dbReference type="GO" id="GO:0005829">
    <property type="term" value="C:cytosol"/>
    <property type="evidence" value="ECO:0007669"/>
    <property type="project" value="TreeGrafter"/>
</dbReference>
<keyword evidence="2" id="KW-0249">Electron transport</keyword>
<dbReference type="SUPFAM" id="SSF52833">
    <property type="entry name" value="Thioredoxin-like"/>
    <property type="match status" value="1"/>
</dbReference>
<dbReference type="PROSITE" id="PS00194">
    <property type="entry name" value="THIOREDOXIN_1"/>
    <property type="match status" value="1"/>
</dbReference>
<keyword evidence="1" id="KW-0813">Transport</keyword>
<evidence type="ECO:0000256" key="3">
    <source>
        <dbReference type="ARBA" id="ARBA00023157"/>
    </source>
</evidence>
<feature type="site" description="Deprotonates C-terminal active site Cys" evidence="5">
    <location>
        <position position="22"/>
    </location>
</feature>
<dbReference type="AlphaFoldDB" id="A0A133V7Q6"/>
<comment type="caution">
    <text evidence="8">The sequence shown here is derived from an EMBL/GenBank/DDBJ whole genome shotgun (WGS) entry which is preliminary data.</text>
</comment>
<dbReference type="EMBL" id="LHXY01000002">
    <property type="protein sequence ID" value="KXB02455.1"/>
    <property type="molecule type" value="Genomic_DNA"/>
</dbReference>
<dbReference type="InterPro" id="IPR017937">
    <property type="entry name" value="Thioredoxin_CS"/>
</dbReference>
<dbReference type="PROSITE" id="PS51352">
    <property type="entry name" value="THIOREDOXIN_2"/>
    <property type="match status" value="1"/>
</dbReference>
<feature type="site" description="Contributes to redox potential value" evidence="5">
    <location>
        <position position="29"/>
    </location>
</feature>
<dbReference type="NCBIfam" id="TIGR01068">
    <property type="entry name" value="thioredoxin"/>
    <property type="match status" value="1"/>
</dbReference>
<evidence type="ECO:0000313" key="8">
    <source>
        <dbReference type="EMBL" id="KXB02455.1"/>
    </source>
</evidence>
<dbReference type="PATRIC" id="fig|1698274.3.peg.51"/>